<dbReference type="HOGENOM" id="CLU_092314_0_0_7"/>
<dbReference type="RefSeq" id="WP_012830194.1">
    <property type="nucleotide sequence ID" value="NC_013440.1"/>
</dbReference>
<dbReference type="eggNOG" id="ENOG502ZJ9G">
    <property type="taxonomic scope" value="Bacteria"/>
</dbReference>
<evidence type="ECO:0000259" key="1">
    <source>
        <dbReference type="Pfam" id="PF26351"/>
    </source>
</evidence>
<feature type="domain" description="DUF8091" evidence="1">
    <location>
        <begin position="10"/>
        <end position="162"/>
    </location>
</feature>
<dbReference type="STRING" id="502025.Hoch_5114"/>
<accession>D0LWF2</accession>
<dbReference type="KEGG" id="hoh:Hoch_5114"/>
<proteinExistence type="predicted"/>
<dbReference type="EMBL" id="CP001804">
    <property type="protein sequence ID" value="ACY17602.1"/>
    <property type="molecule type" value="Genomic_DNA"/>
</dbReference>
<keyword evidence="3" id="KW-1185">Reference proteome</keyword>
<reference evidence="2 3" key="1">
    <citation type="journal article" date="2010" name="Stand. Genomic Sci.">
        <title>Complete genome sequence of Haliangium ochraceum type strain (SMP-2).</title>
        <authorList>
            <consortium name="US DOE Joint Genome Institute (JGI-PGF)"/>
            <person name="Ivanova N."/>
            <person name="Daum C."/>
            <person name="Lang E."/>
            <person name="Abt B."/>
            <person name="Kopitz M."/>
            <person name="Saunders E."/>
            <person name="Lapidus A."/>
            <person name="Lucas S."/>
            <person name="Glavina Del Rio T."/>
            <person name="Nolan M."/>
            <person name="Tice H."/>
            <person name="Copeland A."/>
            <person name="Cheng J.F."/>
            <person name="Chen F."/>
            <person name="Bruce D."/>
            <person name="Goodwin L."/>
            <person name="Pitluck S."/>
            <person name="Mavromatis K."/>
            <person name="Pati A."/>
            <person name="Mikhailova N."/>
            <person name="Chen A."/>
            <person name="Palaniappan K."/>
            <person name="Land M."/>
            <person name="Hauser L."/>
            <person name="Chang Y.J."/>
            <person name="Jeffries C.D."/>
            <person name="Detter J.C."/>
            <person name="Brettin T."/>
            <person name="Rohde M."/>
            <person name="Goker M."/>
            <person name="Bristow J."/>
            <person name="Markowitz V."/>
            <person name="Eisen J.A."/>
            <person name="Hugenholtz P."/>
            <person name="Kyrpides N.C."/>
            <person name="Klenk H.P."/>
        </authorList>
    </citation>
    <scope>NUCLEOTIDE SEQUENCE [LARGE SCALE GENOMIC DNA]</scope>
    <source>
        <strain evidence="3">DSM 14365 / CIP 107738 / JCM 11303 / AJ 13395 / SMP-2</strain>
    </source>
</reference>
<gene>
    <name evidence="2" type="ordered locus">Hoch_5114</name>
</gene>
<dbReference type="AlphaFoldDB" id="D0LWF2"/>
<evidence type="ECO:0000313" key="3">
    <source>
        <dbReference type="Proteomes" id="UP000001880"/>
    </source>
</evidence>
<organism evidence="2 3">
    <name type="scientific">Haliangium ochraceum (strain DSM 14365 / JCM 11303 / SMP-2)</name>
    <dbReference type="NCBI Taxonomy" id="502025"/>
    <lineage>
        <taxon>Bacteria</taxon>
        <taxon>Pseudomonadati</taxon>
        <taxon>Myxococcota</taxon>
        <taxon>Polyangia</taxon>
        <taxon>Haliangiales</taxon>
        <taxon>Kofleriaceae</taxon>
        <taxon>Haliangium</taxon>
    </lineage>
</organism>
<protein>
    <recommendedName>
        <fullName evidence="1">DUF8091 domain-containing protein</fullName>
    </recommendedName>
</protein>
<dbReference type="Proteomes" id="UP000001880">
    <property type="component" value="Chromosome"/>
</dbReference>
<dbReference type="InterPro" id="IPR058404">
    <property type="entry name" value="DUF8091"/>
</dbReference>
<evidence type="ECO:0000313" key="2">
    <source>
        <dbReference type="EMBL" id="ACY17602.1"/>
    </source>
</evidence>
<sequence length="246" mass="27588">MNAIGTLNEKPLHAALKEWYAAPGDRMEVPLDGFCIDLVRGERLIEIQTGSFSSMRRKLHALTASRHVHVVHPIALERWLVKRARGNEPQRRRKSPKRGRLEDVFLELVAFPTLLAHPRFSLEVVLVKEEEVRRFDTARKRRRGGWLTEERRLLEVVEQHVFASPSDFAALLPPTLPRPFLTSDLAEALRCPRWLAQKMSYCLRHMGALEAVGKRGNAIAYERAASLPAPRSAAAPASAPASASAA</sequence>
<name>D0LWF2_HALO1</name>
<dbReference type="Pfam" id="PF26351">
    <property type="entry name" value="DUF8091"/>
    <property type="match status" value="1"/>
</dbReference>